<name>A0A8H4VR98_9AGAR</name>
<reference evidence="6 7" key="1">
    <citation type="submission" date="2019-12" db="EMBL/GenBank/DDBJ databases">
        <authorList>
            <person name="Floudas D."/>
            <person name="Bentzer J."/>
            <person name="Ahren D."/>
            <person name="Johansson T."/>
            <person name="Persson P."/>
            <person name="Tunlid A."/>
        </authorList>
    </citation>
    <scope>NUCLEOTIDE SEQUENCE [LARGE SCALE GENOMIC DNA]</scope>
    <source>
        <strain evidence="6 7">CBS 102.39</strain>
    </source>
</reference>
<organism evidence="6 7">
    <name type="scientific">Agrocybe pediades</name>
    <dbReference type="NCBI Taxonomy" id="84607"/>
    <lineage>
        <taxon>Eukaryota</taxon>
        <taxon>Fungi</taxon>
        <taxon>Dikarya</taxon>
        <taxon>Basidiomycota</taxon>
        <taxon>Agaricomycotina</taxon>
        <taxon>Agaricomycetes</taxon>
        <taxon>Agaricomycetidae</taxon>
        <taxon>Agaricales</taxon>
        <taxon>Agaricineae</taxon>
        <taxon>Strophariaceae</taxon>
        <taxon>Agrocybe</taxon>
    </lineage>
</organism>
<sequence>MQRFSQFLPDFSGNRQVATTDKSRANDSKSSFDVVQTGHDTDGSDQDKLLGLPRVMRDARKQGKPVLGRTFAFFGLALTRRVTKLRKGFWMMFPGAALARTFAQLGYDFILIDCEHGNIDDAAMHAAVGAVAAEGVSPLVRIPGPDNVHVKRALDSGAHGILCPNLSSVEEARALVSYAKFPIPTKTVPGQSSDTKNNASVISRQVSGIRGVGSPFAPAVFHQSLGEYIRTANRNTLVAAQIETLAGLENCEEIAKVDGLDMLFIGPNDLASSMGYPALEHESIPEVQDAVERVLAAAHAAGKYAGMFCTSSEQVRRRHEQGFDLMNLGGDIVALQAWNANELAKIEDIRKGPII</sequence>
<dbReference type="PANTHER" id="PTHR30502">
    <property type="entry name" value="2-KETO-3-DEOXY-L-RHAMNONATE ALDOLASE"/>
    <property type="match status" value="1"/>
</dbReference>
<dbReference type="Proteomes" id="UP000521872">
    <property type="component" value="Unassembled WGS sequence"/>
</dbReference>
<dbReference type="EMBL" id="JAACJL010000016">
    <property type="protein sequence ID" value="KAF4619961.1"/>
    <property type="molecule type" value="Genomic_DNA"/>
</dbReference>
<feature type="domain" description="HpcH/HpaI aldolase/citrate lyase" evidence="5">
    <location>
        <begin position="87"/>
        <end position="332"/>
    </location>
</feature>
<dbReference type="GO" id="GO:0016832">
    <property type="term" value="F:aldehyde-lyase activity"/>
    <property type="evidence" value="ECO:0007669"/>
    <property type="project" value="TreeGrafter"/>
</dbReference>
<dbReference type="InterPro" id="IPR050251">
    <property type="entry name" value="HpcH-HpaI_aldolase"/>
</dbReference>
<comment type="caution">
    <text evidence="6">The sequence shown here is derived from an EMBL/GenBank/DDBJ whole genome shotgun (WGS) entry which is preliminary data.</text>
</comment>
<proteinExistence type="inferred from homology"/>
<evidence type="ECO:0000259" key="5">
    <source>
        <dbReference type="Pfam" id="PF03328"/>
    </source>
</evidence>
<dbReference type="AlphaFoldDB" id="A0A8H4VR98"/>
<keyword evidence="7" id="KW-1185">Reference proteome</keyword>
<gene>
    <name evidence="6" type="ORF">D9613_005440</name>
</gene>
<evidence type="ECO:0000256" key="1">
    <source>
        <dbReference type="ARBA" id="ARBA00005568"/>
    </source>
</evidence>
<dbReference type="GO" id="GO:0005737">
    <property type="term" value="C:cytoplasm"/>
    <property type="evidence" value="ECO:0007669"/>
    <property type="project" value="TreeGrafter"/>
</dbReference>
<keyword evidence="2" id="KW-0479">Metal-binding</keyword>
<evidence type="ECO:0000313" key="6">
    <source>
        <dbReference type="EMBL" id="KAF4619961.1"/>
    </source>
</evidence>
<dbReference type="InterPro" id="IPR015813">
    <property type="entry name" value="Pyrv/PenolPyrv_kinase-like_dom"/>
</dbReference>
<feature type="compositionally biased region" description="Basic and acidic residues" evidence="4">
    <location>
        <begin position="39"/>
        <end position="48"/>
    </location>
</feature>
<feature type="region of interest" description="Disordered" evidence="4">
    <location>
        <begin position="16"/>
        <end position="48"/>
    </location>
</feature>
<dbReference type="InterPro" id="IPR040442">
    <property type="entry name" value="Pyrv_kinase-like_dom_sf"/>
</dbReference>
<dbReference type="PANTHER" id="PTHR30502:SF0">
    <property type="entry name" value="PHOSPHOENOLPYRUVATE CARBOXYLASE FAMILY PROTEIN"/>
    <property type="match status" value="1"/>
</dbReference>
<dbReference type="SUPFAM" id="SSF51621">
    <property type="entry name" value="Phosphoenolpyruvate/pyruvate domain"/>
    <property type="match status" value="1"/>
</dbReference>
<evidence type="ECO:0000256" key="2">
    <source>
        <dbReference type="ARBA" id="ARBA00022723"/>
    </source>
</evidence>
<comment type="similarity">
    <text evidence="1">Belongs to the HpcH/HpaI aldolase family.</text>
</comment>
<evidence type="ECO:0000256" key="4">
    <source>
        <dbReference type="SAM" id="MobiDB-lite"/>
    </source>
</evidence>
<evidence type="ECO:0000256" key="3">
    <source>
        <dbReference type="ARBA" id="ARBA00023239"/>
    </source>
</evidence>
<dbReference type="GO" id="GO:0046872">
    <property type="term" value="F:metal ion binding"/>
    <property type="evidence" value="ECO:0007669"/>
    <property type="project" value="UniProtKB-KW"/>
</dbReference>
<protein>
    <recommendedName>
        <fullName evidence="5">HpcH/HpaI aldolase/citrate lyase domain-containing protein</fullName>
    </recommendedName>
</protein>
<accession>A0A8H4VR98</accession>
<dbReference type="Gene3D" id="3.20.20.60">
    <property type="entry name" value="Phosphoenolpyruvate-binding domains"/>
    <property type="match status" value="1"/>
</dbReference>
<keyword evidence="3" id="KW-0456">Lyase</keyword>
<evidence type="ECO:0000313" key="7">
    <source>
        <dbReference type="Proteomes" id="UP000521872"/>
    </source>
</evidence>
<dbReference type="InterPro" id="IPR005000">
    <property type="entry name" value="Aldolase/citrate-lyase_domain"/>
</dbReference>
<dbReference type="Pfam" id="PF03328">
    <property type="entry name" value="HpcH_HpaI"/>
    <property type="match status" value="1"/>
</dbReference>